<gene>
    <name evidence="3" type="ORF">QNI16_26470</name>
</gene>
<dbReference type="PANTHER" id="PTHR36505:SF1">
    <property type="entry name" value="BLR1072 PROTEIN"/>
    <property type="match status" value="1"/>
</dbReference>
<dbReference type="SUPFAM" id="SSF50346">
    <property type="entry name" value="PRC-barrel domain"/>
    <property type="match status" value="1"/>
</dbReference>
<sequence>MAIGSYEADNQTGSNHEGSDANIPVQRLTATSIIGDSVFNRVDEELGMIQNLMVNIQTGKIEYAVLESGSFLGLGGKLFAIPFSELILDGIRRRFILDRSKEYVKDSPGFDKDHWPNTNSDEAYNDDAYYGQVNQYWQLSSRAFYP</sequence>
<evidence type="ECO:0000259" key="2">
    <source>
        <dbReference type="Pfam" id="PF05239"/>
    </source>
</evidence>
<dbReference type="InterPro" id="IPR027275">
    <property type="entry name" value="PRC-brl_dom"/>
</dbReference>
<dbReference type="Gene3D" id="2.30.30.240">
    <property type="entry name" value="PRC-barrel domain"/>
    <property type="match status" value="1"/>
</dbReference>
<evidence type="ECO:0000313" key="4">
    <source>
        <dbReference type="Proteomes" id="UP001241110"/>
    </source>
</evidence>
<dbReference type="EMBL" id="JASJOS010000013">
    <property type="protein sequence ID" value="MDJ1484070.1"/>
    <property type="molecule type" value="Genomic_DNA"/>
</dbReference>
<evidence type="ECO:0000256" key="1">
    <source>
        <dbReference type="SAM" id="MobiDB-lite"/>
    </source>
</evidence>
<feature type="region of interest" description="Disordered" evidence="1">
    <location>
        <begin position="1"/>
        <end position="22"/>
    </location>
</feature>
<feature type="domain" description="PRC-barrel" evidence="2">
    <location>
        <begin position="29"/>
        <end position="102"/>
    </location>
</feature>
<dbReference type="PANTHER" id="PTHR36505">
    <property type="entry name" value="BLR1072 PROTEIN"/>
    <property type="match status" value="1"/>
</dbReference>
<name>A0AAE3QV33_9BACT</name>
<organism evidence="3 4">
    <name type="scientific">Xanthocytophaga flava</name>
    <dbReference type="NCBI Taxonomy" id="3048013"/>
    <lineage>
        <taxon>Bacteria</taxon>
        <taxon>Pseudomonadati</taxon>
        <taxon>Bacteroidota</taxon>
        <taxon>Cytophagia</taxon>
        <taxon>Cytophagales</taxon>
        <taxon>Rhodocytophagaceae</taxon>
        <taxon>Xanthocytophaga</taxon>
    </lineage>
</organism>
<dbReference type="Pfam" id="PF05239">
    <property type="entry name" value="PRC"/>
    <property type="match status" value="1"/>
</dbReference>
<reference evidence="3" key="1">
    <citation type="submission" date="2023-05" db="EMBL/GenBank/DDBJ databases">
        <authorList>
            <person name="Zhang X."/>
        </authorList>
    </citation>
    <scope>NUCLEOTIDE SEQUENCE</scope>
    <source>
        <strain evidence="3">YF14B1</strain>
    </source>
</reference>
<dbReference type="Proteomes" id="UP001241110">
    <property type="component" value="Unassembled WGS sequence"/>
</dbReference>
<accession>A0AAE3QV33</accession>
<evidence type="ECO:0000313" key="3">
    <source>
        <dbReference type="EMBL" id="MDJ1484070.1"/>
    </source>
</evidence>
<dbReference type="AlphaFoldDB" id="A0AAE3QV33"/>
<proteinExistence type="predicted"/>
<dbReference type="InterPro" id="IPR011033">
    <property type="entry name" value="PRC_barrel-like_sf"/>
</dbReference>
<dbReference type="RefSeq" id="WP_313984857.1">
    <property type="nucleotide sequence ID" value="NZ_JASJOS010000013.1"/>
</dbReference>
<protein>
    <submittedName>
        <fullName evidence="3">PRC-barrel domain-containing protein</fullName>
    </submittedName>
</protein>
<comment type="caution">
    <text evidence="3">The sequence shown here is derived from an EMBL/GenBank/DDBJ whole genome shotgun (WGS) entry which is preliminary data.</text>
</comment>